<evidence type="ECO:0008006" key="4">
    <source>
        <dbReference type="Google" id="ProtNLM"/>
    </source>
</evidence>
<dbReference type="OrthoDB" id="2783063at2759"/>
<gene>
    <name evidence="2" type="ORF">EVAR_62184_1</name>
</gene>
<proteinExistence type="predicted"/>
<sequence>MYQTQAERVTGKKIKYLQSDNGKEYCNAEMDNFLRNQGFGNNNEIEAQAEIPGDLEDNEENEKSSGVQSSIHETQEESQEKKLKKKNEDLEDQN</sequence>
<comment type="caution">
    <text evidence="2">The sequence shown here is derived from an EMBL/GenBank/DDBJ whole genome shotgun (WGS) entry which is preliminary data.</text>
</comment>
<protein>
    <recommendedName>
        <fullName evidence="4">Retrovirus-related Pol polyprotein from transposon TNT 1-94</fullName>
    </recommendedName>
</protein>
<evidence type="ECO:0000313" key="2">
    <source>
        <dbReference type="EMBL" id="GBP82131.1"/>
    </source>
</evidence>
<feature type="compositionally biased region" description="Polar residues" evidence="1">
    <location>
        <begin position="35"/>
        <end position="45"/>
    </location>
</feature>
<dbReference type="AlphaFoldDB" id="A0A4C1Z078"/>
<feature type="region of interest" description="Disordered" evidence="1">
    <location>
        <begin position="35"/>
        <end position="94"/>
    </location>
</feature>
<evidence type="ECO:0000256" key="1">
    <source>
        <dbReference type="SAM" id="MobiDB-lite"/>
    </source>
</evidence>
<organism evidence="2 3">
    <name type="scientific">Eumeta variegata</name>
    <name type="common">Bagworm moth</name>
    <name type="synonym">Eumeta japonica</name>
    <dbReference type="NCBI Taxonomy" id="151549"/>
    <lineage>
        <taxon>Eukaryota</taxon>
        <taxon>Metazoa</taxon>
        <taxon>Ecdysozoa</taxon>
        <taxon>Arthropoda</taxon>
        <taxon>Hexapoda</taxon>
        <taxon>Insecta</taxon>
        <taxon>Pterygota</taxon>
        <taxon>Neoptera</taxon>
        <taxon>Endopterygota</taxon>
        <taxon>Lepidoptera</taxon>
        <taxon>Glossata</taxon>
        <taxon>Ditrysia</taxon>
        <taxon>Tineoidea</taxon>
        <taxon>Psychidae</taxon>
        <taxon>Oiketicinae</taxon>
        <taxon>Eumeta</taxon>
    </lineage>
</organism>
<dbReference type="EMBL" id="BGZK01001549">
    <property type="protein sequence ID" value="GBP82131.1"/>
    <property type="molecule type" value="Genomic_DNA"/>
</dbReference>
<accession>A0A4C1Z078</accession>
<dbReference type="Proteomes" id="UP000299102">
    <property type="component" value="Unassembled WGS sequence"/>
</dbReference>
<reference evidence="2 3" key="1">
    <citation type="journal article" date="2019" name="Commun. Biol.">
        <title>The bagworm genome reveals a unique fibroin gene that provides high tensile strength.</title>
        <authorList>
            <person name="Kono N."/>
            <person name="Nakamura H."/>
            <person name="Ohtoshi R."/>
            <person name="Tomita M."/>
            <person name="Numata K."/>
            <person name="Arakawa K."/>
        </authorList>
    </citation>
    <scope>NUCLEOTIDE SEQUENCE [LARGE SCALE GENOMIC DNA]</scope>
</reference>
<name>A0A4C1Z078_EUMVA</name>
<keyword evidence="3" id="KW-1185">Reference proteome</keyword>
<evidence type="ECO:0000313" key="3">
    <source>
        <dbReference type="Proteomes" id="UP000299102"/>
    </source>
</evidence>